<dbReference type="Gene3D" id="1.10.10.2830">
    <property type="match status" value="1"/>
</dbReference>
<name>A0ABW1JIF5_9ACTN</name>
<dbReference type="SMART" id="SM00470">
    <property type="entry name" value="ParB"/>
    <property type="match status" value="1"/>
</dbReference>
<feature type="region of interest" description="Disordered" evidence="3">
    <location>
        <begin position="286"/>
        <end position="310"/>
    </location>
</feature>
<dbReference type="SUPFAM" id="SSF110849">
    <property type="entry name" value="ParB/Sulfiredoxin"/>
    <property type="match status" value="1"/>
</dbReference>
<dbReference type="Proteomes" id="UP001596189">
    <property type="component" value="Unassembled WGS sequence"/>
</dbReference>
<dbReference type="InterPro" id="IPR041468">
    <property type="entry name" value="HTH_ParB/Spo0J"/>
</dbReference>
<evidence type="ECO:0000256" key="3">
    <source>
        <dbReference type="SAM" id="MobiDB-lite"/>
    </source>
</evidence>
<evidence type="ECO:0000313" key="5">
    <source>
        <dbReference type="EMBL" id="MFC6009161.1"/>
    </source>
</evidence>
<dbReference type="InterPro" id="IPR003115">
    <property type="entry name" value="ParB_N"/>
</dbReference>
<accession>A0ABW1JIF5</accession>
<keyword evidence="2" id="KW-0159">Chromosome partition</keyword>
<dbReference type="NCBIfam" id="TIGR00180">
    <property type="entry name" value="parB_part"/>
    <property type="match status" value="1"/>
</dbReference>
<feature type="compositionally biased region" description="Basic and acidic residues" evidence="3">
    <location>
        <begin position="300"/>
        <end position="310"/>
    </location>
</feature>
<keyword evidence="6" id="KW-1185">Reference proteome</keyword>
<reference evidence="6" key="1">
    <citation type="journal article" date="2019" name="Int. J. Syst. Evol. Microbiol.">
        <title>The Global Catalogue of Microorganisms (GCM) 10K type strain sequencing project: providing services to taxonomists for standard genome sequencing and annotation.</title>
        <authorList>
            <consortium name="The Broad Institute Genomics Platform"/>
            <consortium name="The Broad Institute Genome Sequencing Center for Infectious Disease"/>
            <person name="Wu L."/>
            <person name="Ma J."/>
        </authorList>
    </citation>
    <scope>NUCLEOTIDE SEQUENCE [LARGE SCALE GENOMIC DNA]</scope>
    <source>
        <strain evidence="6">KACC 14249</strain>
    </source>
</reference>
<dbReference type="PANTHER" id="PTHR33375:SF1">
    <property type="entry name" value="CHROMOSOME-PARTITIONING PROTEIN PARB-RELATED"/>
    <property type="match status" value="1"/>
</dbReference>
<dbReference type="PANTHER" id="PTHR33375">
    <property type="entry name" value="CHROMOSOME-PARTITIONING PROTEIN PARB-RELATED"/>
    <property type="match status" value="1"/>
</dbReference>
<dbReference type="Pfam" id="PF17762">
    <property type="entry name" value="HTH_ParB"/>
    <property type="match status" value="1"/>
</dbReference>
<evidence type="ECO:0000259" key="4">
    <source>
        <dbReference type="SMART" id="SM00470"/>
    </source>
</evidence>
<dbReference type="EMBL" id="JBHSRD010000008">
    <property type="protein sequence ID" value="MFC6009161.1"/>
    <property type="molecule type" value="Genomic_DNA"/>
</dbReference>
<dbReference type="Pfam" id="PF02195">
    <property type="entry name" value="ParB_N"/>
    <property type="match status" value="1"/>
</dbReference>
<dbReference type="RefSeq" id="WP_345717687.1">
    <property type="nucleotide sequence ID" value="NZ_BAABFP010000007.1"/>
</dbReference>
<protein>
    <submittedName>
        <fullName evidence="5">ParB/RepB/Spo0J family partition protein</fullName>
    </submittedName>
</protein>
<proteinExistence type="inferred from homology"/>
<gene>
    <name evidence="5" type="ORF">ACFQDO_18660</name>
</gene>
<organism evidence="5 6">
    <name type="scientific">Angustibacter luteus</name>
    <dbReference type="NCBI Taxonomy" id="658456"/>
    <lineage>
        <taxon>Bacteria</taxon>
        <taxon>Bacillati</taxon>
        <taxon>Actinomycetota</taxon>
        <taxon>Actinomycetes</taxon>
        <taxon>Kineosporiales</taxon>
        <taxon>Kineosporiaceae</taxon>
    </lineage>
</organism>
<evidence type="ECO:0000256" key="2">
    <source>
        <dbReference type="ARBA" id="ARBA00022829"/>
    </source>
</evidence>
<feature type="domain" description="ParB-like N-terminal" evidence="4">
    <location>
        <begin position="7"/>
        <end position="99"/>
    </location>
</feature>
<dbReference type="InterPro" id="IPR036086">
    <property type="entry name" value="ParB/Sulfiredoxin_sf"/>
</dbReference>
<evidence type="ECO:0000256" key="1">
    <source>
        <dbReference type="ARBA" id="ARBA00006295"/>
    </source>
</evidence>
<dbReference type="Gene3D" id="3.90.1530.10">
    <property type="entry name" value="Conserved hypothetical protein from pyrococcus furiosus pfu- 392566-001, ParB domain"/>
    <property type="match status" value="1"/>
</dbReference>
<dbReference type="InterPro" id="IPR050336">
    <property type="entry name" value="Chromosome_partition/occlusion"/>
</dbReference>
<sequence length="482" mass="52897">MTAPTLELVSPGKIKPHGDNVRTELGDLTELADSIREQGILEPLVVAPTSLAKTPYLLIAGHRRLAAAKLAGLKQIPVVVRADLDDLPKQLEAMLIENGHRADLSPVDEADAYQQLLTFPGYTQKIVAKATGRAATYVRDRLKLTKLGDKARHSVADGQIAIADAIALSEFVDDVEVYDRLERWIGDSRFAWEVTAAKRRRDEAKAAAKATAALEADGVRVIERPEGYPYTRQDVVAPLRSERNVHYSLGIDPAEHIDCPGHAALLLADSTVEYVCTEASLQHRQTTIDDQAPAPSFPDRTPEQVEREAAADQWREDAATAAALRDAFLTPFVTGTQKLTADQAAEVCRVHLQLHLNSELFIDSRWLAQVALLRDWELAEVAADEAGDDRPEMDDWLQVQLIDSTRPIGIALGSCAAQIATDVQSRSGRWDVYNAARISAWYGLLTALGYEPSEWETTQLTALADEIQARLPAPVEDVVESL</sequence>
<evidence type="ECO:0000313" key="6">
    <source>
        <dbReference type="Proteomes" id="UP001596189"/>
    </source>
</evidence>
<comment type="similarity">
    <text evidence="1">Belongs to the ParB family.</text>
</comment>
<dbReference type="InterPro" id="IPR004437">
    <property type="entry name" value="ParB/RepB/Spo0J"/>
</dbReference>
<comment type="caution">
    <text evidence="5">The sequence shown here is derived from an EMBL/GenBank/DDBJ whole genome shotgun (WGS) entry which is preliminary data.</text>
</comment>